<organism evidence="2 3">
    <name type="scientific">Candidatus Nitrosotenuis uzonensis</name>
    <dbReference type="NCBI Taxonomy" id="1407055"/>
    <lineage>
        <taxon>Archaea</taxon>
        <taxon>Nitrososphaerota</taxon>
        <taxon>Candidatus Nitrosotenuis</taxon>
    </lineage>
</organism>
<comment type="caution">
    <text evidence="2">The sequence shown here is derived from an EMBL/GenBank/DDBJ whole genome shotgun (WGS) entry which is preliminary data.</text>
</comment>
<dbReference type="RefSeq" id="WP_239654880.1">
    <property type="nucleotide sequence ID" value="NZ_CAJNAQ010000002.1"/>
</dbReference>
<dbReference type="Proteomes" id="UP000655759">
    <property type="component" value="Unassembled WGS sequence"/>
</dbReference>
<gene>
    <name evidence="2" type="ORF">NUZ5A_20610</name>
</gene>
<name>A0A812F0H5_9ARCH</name>
<evidence type="ECO:0008006" key="4">
    <source>
        <dbReference type="Google" id="ProtNLM"/>
    </source>
</evidence>
<accession>A0A812F0H5</accession>
<keyword evidence="1" id="KW-1133">Transmembrane helix</keyword>
<reference evidence="2" key="1">
    <citation type="submission" date="2021-02" db="EMBL/GenBank/DDBJ databases">
        <authorList>
            <person name="Han P."/>
        </authorList>
    </citation>
    <scope>NUCLEOTIDE SEQUENCE</scope>
    <source>
        <strain evidence="2">Candidatus Nitrosotenuis uzonensis 5A</strain>
    </source>
</reference>
<dbReference type="EMBL" id="CAJNAQ010000002">
    <property type="protein sequence ID" value="CAE6489426.1"/>
    <property type="molecule type" value="Genomic_DNA"/>
</dbReference>
<keyword evidence="1" id="KW-0472">Membrane</keyword>
<sequence>MVSQGRMIIYAAIAALLAMLGGITWYASLDNPKLEMAELSLGQVKIINVNSIENRANLEVGLKIRNPSDKPFTVSHIDYELFANGQSLGKGQYSAQDIPMPGRAIFSSNAEIELPSIFALVPTPATSELYTAIISGQPVQYTVKGIMVVESAWSLVEKPFDTSQ</sequence>
<dbReference type="Gene3D" id="2.60.40.1820">
    <property type="match status" value="1"/>
</dbReference>
<evidence type="ECO:0000313" key="2">
    <source>
        <dbReference type="EMBL" id="CAE6489426.1"/>
    </source>
</evidence>
<dbReference type="AlphaFoldDB" id="A0A812F0H5"/>
<dbReference type="SUPFAM" id="SSF117070">
    <property type="entry name" value="LEA14-like"/>
    <property type="match status" value="1"/>
</dbReference>
<evidence type="ECO:0000313" key="3">
    <source>
        <dbReference type="Proteomes" id="UP000655759"/>
    </source>
</evidence>
<protein>
    <recommendedName>
        <fullName evidence="4">Water stress and hypersensitive response domain-containing protein</fullName>
    </recommendedName>
</protein>
<evidence type="ECO:0000256" key="1">
    <source>
        <dbReference type="SAM" id="Phobius"/>
    </source>
</evidence>
<feature type="transmembrane region" description="Helical" evidence="1">
    <location>
        <begin position="7"/>
        <end position="27"/>
    </location>
</feature>
<proteinExistence type="predicted"/>
<keyword evidence="1" id="KW-0812">Transmembrane</keyword>